<evidence type="ECO:0000313" key="4">
    <source>
        <dbReference type="Proteomes" id="UP001501444"/>
    </source>
</evidence>
<protein>
    <recommendedName>
        <fullName evidence="5">DUF2567 domain-containing protein</fullName>
    </recommendedName>
</protein>
<keyword evidence="2" id="KW-0472">Membrane</keyword>
<dbReference type="RefSeq" id="WP_344610919.1">
    <property type="nucleotide sequence ID" value="NZ_BAAARV010000005.1"/>
</dbReference>
<feature type="transmembrane region" description="Helical" evidence="2">
    <location>
        <begin position="157"/>
        <end position="178"/>
    </location>
</feature>
<evidence type="ECO:0000313" key="3">
    <source>
        <dbReference type="EMBL" id="GAA2330892.1"/>
    </source>
</evidence>
<accession>A0ABP5SGT5</accession>
<gene>
    <name evidence="3" type="ORF">GCM10010170_009180</name>
</gene>
<organism evidence="3 4">
    <name type="scientific">Dactylosporangium salmoneum</name>
    <dbReference type="NCBI Taxonomy" id="53361"/>
    <lineage>
        <taxon>Bacteria</taxon>
        <taxon>Bacillati</taxon>
        <taxon>Actinomycetota</taxon>
        <taxon>Actinomycetes</taxon>
        <taxon>Micromonosporales</taxon>
        <taxon>Micromonosporaceae</taxon>
        <taxon>Dactylosporangium</taxon>
    </lineage>
</organism>
<feature type="compositionally biased region" description="Gly residues" evidence="1">
    <location>
        <begin position="199"/>
        <end position="208"/>
    </location>
</feature>
<keyword evidence="4" id="KW-1185">Reference proteome</keyword>
<feature type="region of interest" description="Disordered" evidence="1">
    <location>
        <begin position="189"/>
        <end position="222"/>
    </location>
</feature>
<comment type="caution">
    <text evidence="3">The sequence shown here is derived from an EMBL/GenBank/DDBJ whole genome shotgun (WGS) entry which is preliminary data.</text>
</comment>
<keyword evidence="2" id="KW-1133">Transmembrane helix</keyword>
<dbReference type="Proteomes" id="UP001501444">
    <property type="component" value="Unassembled WGS sequence"/>
</dbReference>
<dbReference type="EMBL" id="BAAARV010000005">
    <property type="protein sequence ID" value="GAA2330892.1"/>
    <property type="molecule type" value="Genomic_DNA"/>
</dbReference>
<proteinExistence type="predicted"/>
<feature type="transmembrane region" description="Helical" evidence="2">
    <location>
        <begin position="21"/>
        <end position="43"/>
    </location>
</feature>
<sequence>MSFAVPAGAPRARPSTVSLAVVLLFAAAAIEVISVVLSLLYAQKIADATKQIYDRAGVQTGNAGLTAGTTIEVVIGFIIIVILVLLGFFVGRGNQVARILTWVFGGIAFCCSLFAVGSTLFAQTIWDQARKTSTELPTWDEYQRIVYAQVPGWYRPVTTVLGILLIIAILLPIILLALPASHPYFRKQQSEWEPPAPGSGPGFGGGYQGPQPGQPGFGPPPQ</sequence>
<feature type="transmembrane region" description="Helical" evidence="2">
    <location>
        <begin position="102"/>
        <end position="126"/>
    </location>
</feature>
<evidence type="ECO:0000256" key="1">
    <source>
        <dbReference type="SAM" id="MobiDB-lite"/>
    </source>
</evidence>
<evidence type="ECO:0000256" key="2">
    <source>
        <dbReference type="SAM" id="Phobius"/>
    </source>
</evidence>
<keyword evidence="2" id="KW-0812">Transmembrane</keyword>
<reference evidence="4" key="1">
    <citation type="journal article" date="2019" name="Int. J. Syst. Evol. Microbiol.">
        <title>The Global Catalogue of Microorganisms (GCM) 10K type strain sequencing project: providing services to taxonomists for standard genome sequencing and annotation.</title>
        <authorList>
            <consortium name="The Broad Institute Genomics Platform"/>
            <consortium name="The Broad Institute Genome Sequencing Center for Infectious Disease"/>
            <person name="Wu L."/>
            <person name="Ma J."/>
        </authorList>
    </citation>
    <scope>NUCLEOTIDE SEQUENCE [LARGE SCALE GENOMIC DNA]</scope>
    <source>
        <strain evidence="4">JCM 3272</strain>
    </source>
</reference>
<name>A0ABP5SGT5_9ACTN</name>
<evidence type="ECO:0008006" key="5">
    <source>
        <dbReference type="Google" id="ProtNLM"/>
    </source>
</evidence>
<feature type="transmembrane region" description="Helical" evidence="2">
    <location>
        <begin position="63"/>
        <end position="90"/>
    </location>
</feature>